<accession>A0A1V8S837</accession>
<protein>
    <submittedName>
        <fullName evidence="1">Uncharacterized protein</fullName>
    </submittedName>
</protein>
<evidence type="ECO:0000313" key="2">
    <source>
        <dbReference type="Proteomes" id="UP000192596"/>
    </source>
</evidence>
<gene>
    <name evidence="1" type="ORF">B0A48_18783</name>
</gene>
<comment type="caution">
    <text evidence="1">The sequence shown here is derived from an EMBL/GenBank/DDBJ whole genome shotgun (WGS) entry which is preliminary data.</text>
</comment>
<reference evidence="2" key="1">
    <citation type="submission" date="2017-03" db="EMBL/GenBank/DDBJ databases">
        <title>Genomes of endolithic fungi from Antarctica.</title>
        <authorList>
            <person name="Coleine C."/>
            <person name="Masonjones S."/>
            <person name="Stajich J.E."/>
        </authorList>
    </citation>
    <scope>NUCLEOTIDE SEQUENCE [LARGE SCALE GENOMIC DNA]</scope>
    <source>
        <strain evidence="2">CCFEE 5527</strain>
    </source>
</reference>
<sequence length="70" mass="7962">MARTFLGISLTTYVPFDAPLRHSEAMDIEDLATEATLVRDLRAELASIKRPLDSIRLQHEETFTSPREMS</sequence>
<dbReference type="AlphaFoldDB" id="A0A1V8S837"/>
<dbReference type="EMBL" id="NAJO01000149">
    <property type="protein sequence ID" value="OQN95157.1"/>
    <property type="molecule type" value="Genomic_DNA"/>
</dbReference>
<name>A0A1V8S837_9PEZI</name>
<evidence type="ECO:0000313" key="1">
    <source>
        <dbReference type="EMBL" id="OQN95157.1"/>
    </source>
</evidence>
<dbReference type="InParanoid" id="A0A1V8S837"/>
<keyword evidence="2" id="KW-1185">Reference proteome</keyword>
<dbReference type="Proteomes" id="UP000192596">
    <property type="component" value="Unassembled WGS sequence"/>
</dbReference>
<organism evidence="1 2">
    <name type="scientific">Cryoendolithus antarcticus</name>
    <dbReference type="NCBI Taxonomy" id="1507870"/>
    <lineage>
        <taxon>Eukaryota</taxon>
        <taxon>Fungi</taxon>
        <taxon>Dikarya</taxon>
        <taxon>Ascomycota</taxon>
        <taxon>Pezizomycotina</taxon>
        <taxon>Dothideomycetes</taxon>
        <taxon>Dothideomycetidae</taxon>
        <taxon>Cladosporiales</taxon>
        <taxon>Cladosporiaceae</taxon>
        <taxon>Cryoendolithus</taxon>
    </lineage>
</organism>
<proteinExistence type="predicted"/>